<protein>
    <submittedName>
        <fullName evidence="1">Uncharacterized protein</fullName>
    </submittedName>
</protein>
<evidence type="ECO:0000313" key="1">
    <source>
        <dbReference type="EMBL" id="KAJ0039772.1"/>
    </source>
</evidence>
<sequence length="332" mass="36462">MSHIFRLGTRSYFKVPNAERSHILQSESEIISTIEGKSIHADADECHVQEKFGSEAVEIETRINGCSISTQPHLASFGGVGYPDEVPCGGESRECTVMPLCVCFCAKKSVVGLGWNWCFGYVDRMVVGADGRCWVWGFRMWWDMGSGQEGGGGFGVGGLRPGVGGGVRLWVGFWLAGVGGAVLVFGLLAVGVSGCFALLWELWLMFLRFLLECKIEQLLKEEGGDWGQMSIRTLEDKFSAEMTAEVALLCVDINYPDVNGWTALHWAAYCHRKHTVEFLISKGATPGILSLPPPNYHREKTPADLAFATGHKEICDYLEEKVELAVASLELL</sequence>
<keyword evidence="2" id="KW-1185">Reference proteome</keyword>
<dbReference type="Proteomes" id="UP001163603">
    <property type="component" value="Chromosome 5"/>
</dbReference>
<gene>
    <name evidence="1" type="ORF">Pint_26556</name>
</gene>
<accession>A0ACC0YMU2</accession>
<name>A0ACC0YMU2_9ROSI</name>
<comment type="caution">
    <text evidence="1">The sequence shown here is derived from an EMBL/GenBank/DDBJ whole genome shotgun (WGS) entry which is preliminary data.</text>
</comment>
<organism evidence="1 2">
    <name type="scientific">Pistacia integerrima</name>
    <dbReference type="NCBI Taxonomy" id="434235"/>
    <lineage>
        <taxon>Eukaryota</taxon>
        <taxon>Viridiplantae</taxon>
        <taxon>Streptophyta</taxon>
        <taxon>Embryophyta</taxon>
        <taxon>Tracheophyta</taxon>
        <taxon>Spermatophyta</taxon>
        <taxon>Magnoliopsida</taxon>
        <taxon>eudicotyledons</taxon>
        <taxon>Gunneridae</taxon>
        <taxon>Pentapetalae</taxon>
        <taxon>rosids</taxon>
        <taxon>malvids</taxon>
        <taxon>Sapindales</taxon>
        <taxon>Anacardiaceae</taxon>
        <taxon>Pistacia</taxon>
    </lineage>
</organism>
<evidence type="ECO:0000313" key="2">
    <source>
        <dbReference type="Proteomes" id="UP001163603"/>
    </source>
</evidence>
<reference evidence="2" key="1">
    <citation type="journal article" date="2023" name="G3 (Bethesda)">
        <title>Genome assembly and association tests identify interacting loci associated with vigor, precocity, and sex in interspecific pistachio rootstocks.</title>
        <authorList>
            <person name="Palmer W."/>
            <person name="Jacygrad E."/>
            <person name="Sagayaradj S."/>
            <person name="Cavanaugh K."/>
            <person name="Han R."/>
            <person name="Bertier L."/>
            <person name="Beede B."/>
            <person name="Kafkas S."/>
            <person name="Golino D."/>
            <person name="Preece J."/>
            <person name="Michelmore R."/>
        </authorList>
    </citation>
    <scope>NUCLEOTIDE SEQUENCE [LARGE SCALE GENOMIC DNA]</scope>
</reference>
<dbReference type="EMBL" id="CM047740">
    <property type="protein sequence ID" value="KAJ0039772.1"/>
    <property type="molecule type" value="Genomic_DNA"/>
</dbReference>
<proteinExistence type="predicted"/>